<dbReference type="Gene3D" id="2.40.100.20">
    <property type="match status" value="1"/>
</dbReference>
<organism evidence="4 5">
    <name type="scientific">Streptomyces coeruleorubidus</name>
    <dbReference type="NCBI Taxonomy" id="116188"/>
    <lineage>
        <taxon>Bacteria</taxon>
        <taxon>Bacillati</taxon>
        <taxon>Actinomycetota</taxon>
        <taxon>Actinomycetes</taxon>
        <taxon>Kitasatosporales</taxon>
        <taxon>Streptomycetaceae</taxon>
        <taxon>Streptomyces</taxon>
    </lineage>
</organism>
<protein>
    <recommendedName>
        <fullName evidence="3">Cyclophilin-like domain-containing protein</fullName>
    </recommendedName>
</protein>
<evidence type="ECO:0000313" key="5">
    <source>
        <dbReference type="Proteomes" id="UP000326598"/>
    </source>
</evidence>
<evidence type="ECO:0000256" key="2">
    <source>
        <dbReference type="SAM" id="SignalP"/>
    </source>
</evidence>
<dbReference type="AlphaFoldDB" id="A0A5J6HWT2"/>
<accession>A0A5J6HWT2</accession>
<feature type="region of interest" description="Disordered" evidence="1">
    <location>
        <begin position="30"/>
        <end position="62"/>
    </location>
</feature>
<dbReference type="Pfam" id="PF18050">
    <property type="entry name" value="Cyclophil_like2"/>
    <property type="match status" value="1"/>
</dbReference>
<evidence type="ECO:0000256" key="1">
    <source>
        <dbReference type="SAM" id="MobiDB-lite"/>
    </source>
</evidence>
<dbReference type="KEGG" id="scoe:CP976_00445"/>
<feature type="signal peptide" evidence="2">
    <location>
        <begin position="1"/>
        <end position="26"/>
    </location>
</feature>
<dbReference type="SUPFAM" id="SSF50891">
    <property type="entry name" value="Cyclophilin-like"/>
    <property type="match status" value="1"/>
</dbReference>
<proteinExistence type="predicted"/>
<dbReference type="EMBL" id="CP023694">
    <property type="protein sequence ID" value="QEV22811.1"/>
    <property type="molecule type" value="Genomic_DNA"/>
</dbReference>
<gene>
    <name evidence="4" type="ORF">CP976_00445</name>
</gene>
<keyword evidence="2" id="KW-0732">Signal</keyword>
<evidence type="ECO:0000313" key="4">
    <source>
        <dbReference type="EMBL" id="QEV22811.1"/>
    </source>
</evidence>
<feature type="compositionally biased region" description="Low complexity" evidence="1">
    <location>
        <begin position="32"/>
        <end position="43"/>
    </location>
</feature>
<dbReference type="Proteomes" id="UP000326598">
    <property type="component" value="Chromosome"/>
</dbReference>
<feature type="domain" description="Cyclophilin-like" evidence="3">
    <location>
        <begin position="68"/>
        <end position="169"/>
    </location>
</feature>
<feature type="chain" id="PRO_5039612732" description="Cyclophilin-like domain-containing protein" evidence="2">
    <location>
        <begin position="27"/>
        <end position="179"/>
    </location>
</feature>
<sequence length="179" mass="18696">MPTARPALAARGAVAAALLLAVTACTDNSPTAASSASSASSSSGRQQTPTRPASTASSDRSTAMNIQVTIDGQPVDARLNDNAVARDFASLLPLSLDLEDFHQTERIAYPPRKLDISGAPDPAAPRAGDLAYYAPWGNLALFYRDGDSASADLIILGHVDDRDTERLANAEHITIEPAP</sequence>
<feature type="compositionally biased region" description="Polar residues" evidence="1">
    <location>
        <begin position="44"/>
        <end position="62"/>
    </location>
</feature>
<name>A0A5J6HWT2_STRC4</name>
<evidence type="ECO:0000259" key="3">
    <source>
        <dbReference type="Pfam" id="PF18050"/>
    </source>
</evidence>
<dbReference type="InterPro" id="IPR041183">
    <property type="entry name" value="Cyclophilin-like"/>
</dbReference>
<reference evidence="4 5" key="1">
    <citation type="submission" date="2017-09" db="EMBL/GenBank/DDBJ databases">
        <authorList>
            <person name="Lee N."/>
            <person name="Cho B.-K."/>
        </authorList>
    </citation>
    <scope>NUCLEOTIDE SEQUENCE [LARGE SCALE GENOMIC DNA]</scope>
    <source>
        <strain evidence="4 5">ATCC 13740</strain>
    </source>
</reference>
<dbReference type="PROSITE" id="PS51257">
    <property type="entry name" value="PROKAR_LIPOPROTEIN"/>
    <property type="match status" value="1"/>
</dbReference>
<dbReference type="InterPro" id="IPR029000">
    <property type="entry name" value="Cyclophilin-like_dom_sf"/>
</dbReference>